<dbReference type="Proteomes" id="UP000291078">
    <property type="component" value="Unassembled WGS sequence"/>
</dbReference>
<evidence type="ECO:0000256" key="1">
    <source>
        <dbReference type="ARBA" id="ARBA00005953"/>
    </source>
</evidence>
<keyword evidence="4" id="KW-1185">Reference proteome</keyword>
<keyword evidence="2" id="KW-0378">Hydrolase</keyword>
<evidence type="ECO:0000313" key="3">
    <source>
        <dbReference type="EMBL" id="RZT42372.1"/>
    </source>
</evidence>
<dbReference type="GO" id="GO:0047617">
    <property type="term" value="F:fatty acyl-CoA hydrolase activity"/>
    <property type="evidence" value="ECO:0007669"/>
    <property type="project" value="TreeGrafter"/>
</dbReference>
<reference evidence="3 4" key="1">
    <citation type="journal article" date="2015" name="Stand. Genomic Sci.">
        <title>Genomic Encyclopedia of Bacterial and Archaeal Type Strains, Phase III: the genomes of soil and plant-associated and newly described type strains.</title>
        <authorList>
            <person name="Whitman W.B."/>
            <person name="Woyke T."/>
            <person name="Klenk H.P."/>
            <person name="Zhou Y."/>
            <person name="Lilburn T.G."/>
            <person name="Beck B.J."/>
            <person name="De Vos P."/>
            <person name="Vandamme P."/>
            <person name="Eisen J.A."/>
            <person name="Garrity G."/>
            <person name="Hugenholtz P."/>
            <person name="Kyrpides N.C."/>
        </authorList>
    </citation>
    <scope>NUCLEOTIDE SEQUENCE [LARGE SCALE GENOMIC DNA]</scope>
    <source>
        <strain evidence="3 4">ASC-9842</strain>
    </source>
</reference>
<evidence type="ECO:0000313" key="4">
    <source>
        <dbReference type="Proteomes" id="UP000291078"/>
    </source>
</evidence>
<dbReference type="CDD" id="cd00586">
    <property type="entry name" value="4HBT"/>
    <property type="match status" value="1"/>
</dbReference>
<dbReference type="OrthoDB" id="9799036at2"/>
<comment type="caution">
    <text evidence="3">The sequence shown here is derived from an EMBL/GenBank/DDBJ whole genome shotgun (WGS) entry which is preliminary data.</text>
</comment>
<name>A0A4Q7SAD1_9BURK</name>
<dbReference type="PANTHER" id="PTHR31793:SF27">
    <property type="entry name" value="NOVEL THIOESTERASE SUPERFAMILY DOMAIN AND SAPOSIN A-TYPE DOMAIN CONTAINING PROTEIN (0610012H03RIK)"/>
    <property type="match status" value="1"/>
</dbReference>
<dbReference type="AlphaFoldDB" id="A0A4Q7SAD1"/>
<proteinExistence type="inferred from homology"/>
<sequence>MKPEPAHRSTYAHFQPITTRWMDNDVYGHVNNVVYYSYFDTVVNTYLIKAGVLDIEAGSTIGLVIETQCNYFSSLTFPDTVVAGLRVAKLGNSSVRYEVGLFSNDDETAAAQGHFVHVYVDRETRRPVPLPQALRHALEQLVVGQPEAINQH</sequence>
<gene>
    <name evidence="3" type="ORF">EV147_1403</name>
</gene>
<organism evidence="3 4">
    <name type="scientific">Cupriavidus agavae</name>
    <dbReference type="NCBI Taxonomy" id="1001822"/>
    <lineage>
        <taxon>Bacteria</taxon>
        <taxon>Pseudomonadati</taxon>
        <taxon>Pseudomonadota</taxon>
        <taxon>Betaproteobacteria</taxon>
        <taxon>Burkholderiales</taxon>
        <taxon>Burkholderiaceae</taxon>
        <taxon>Cupriavidus</taxon>
    </lineage>
</organism>
<dbReference type="Gene3D" id="3.10.129.10">
    <property type="entry name" value="Hotdog Thioesterase"/>
    <property type="match status" value="1"/>
</dbReference>
<evidence type="ECO:0000256" key="2">
    <source>
        <dbReference type="ARBA" id="ARBA00022801"/>
    </source>
</evidence>
<dbReference type="InterPro" id="IPR029069">
    <property type="entry name" value="HotDog_dom_sf"/>
</dbReference>
<dbReference type="EMBL" id="SGXM01000001">
    <property type="protein sequence ID" value="RZT42372.1"/>
    <property type="molecule type" value="Genomic_DNA"/>
</dbReference>
<protein>
    <submittedName>
        <fullName evidence="3">(3S)-malyl-CoA thioesterase</fullName>
    </submittedName>
</protein>
<comment type="similarity">
    <text evidence="1">Belongs to the 4-hydroxybenzoyl-CoA thioesterase family.</text>
</comment>
<dbReference type="InterPro" id="IPR050563">
    <property type="entry name" value="4-hydroxybenzoyl-CoA_TE"/>
</dbReference>
<dbReference type="SUPFAM" id="SSF54637">
    <property type="entry name" value="Thioesterase/thiol ester dehydrase-isomerase"/>
    <property type="match status" value="1"/>
</dbReference>
<dbReference type="PANTHER" id="PTHR31793">
    <property type="entry name" value="4-HYDROXYBENZOYL-COA THIOESTERASE FAMILY MEMBER"/>
    <property type="match status" value="1"/>
</dbReference>
<accession>A0A4Q7SAD1</accession>
<dbReference type="Pfam" id="PF13279">
    <property type="entry name" value="4HBT_2"/>
    <property type="match status" value="1"/>
</dbReference>
<dbReference type="RefSeq" id="WP_130390373.1">
    <property type="nucleotide sequence ID" value="NZ_SGXM01000001.1"/>
</dbReference>